<dbReference type="Gene3D" id="3.40.640.10">
    <property type="entry name" value="Type I PLP-dependent aspartate aminotransferase-like (Major domain)"/>
    <property type="match status" value="1"/>
</dbReference>
<keyword evidence="2" id="KW-1185">Reference proteome</keyword>
<dbReference type="SUPFAM" id="SSF53383">
    <property type="entry name" value="PLP-dependent transferases"/>
    <property type="match status" value="1"/>
</dbReference>
<accession>A0ABS0JCM5</accession>
<evidence type="ECO:0000313" key="2">
    <source>
        <dbReference type="Proteomes" id="UP000614915"/>
    </source>
</evidence>
<dbReference type="RefSeq" id="WP_196925639.1">
    <property type="nucleotide sequence ID" value="NZ_CP108567.1"/>
</dbReference>
<dbReference type="InterPro" id="IPR015424">
    <property type="entry name" value="PyrdxlP-dep_Trfase"/>
</dbReference>
<evidence type="ECO:0000313" key="1">
    <source>
        <dbReference type="EMBL" id="MBG6064447.1"/>
    </source>
</evidence>
<dbReference type="Proteomes" id="UP000614915">
    <property type="component" value="Unassembled WGS sequence"/>
</dbReference>
<gene>
    <name evidence="1" type="ORF">IW248_000734</name>
</gene>
<name>A0ABS0JCM5_9ACTN</name>
<reference evidence="1 2" key="1">
    <citation type="submission" date="2020-11" db="EMBL/GenBank/DDBJ databases">
        <title>Sequencing the genomes of 1000 actinobacteria strains.</title>
        <authorList>
            <person name="Klenk H.-P."/>
        </authorList>
    </citation>
    <scope>NUCLEOTIDE SEQUENCE [LARGE SCALE GENOMIC DNA]</scope>
    <source>
        <strain evidence="1 2">DSM 101692</strain>
    </source>
</reference>
<sequence>MSALDAAALHPALEETDGDRHYFAAAARLRRTATETLVRDLGADRFIGYLTHNTTAGLLAVWWAATRAGHRIGSRGLGSQHYAPYAAILPADDSEATWEFRTHVSPVTGAVDPLGGGASRTVLVDAAQSLGTCLTASLLGAADVVVAPTHKHLGLCVGAGIVLVRREVPQLEPVHAALAVAESGAQSLDQLRRLTAALAAADGRVFNRVRFEMDDGLRSWCAGHGLRPLGTAGGVPFVCLTTIDGSPLTERMSLRGWRHMTEANAARFSHHIPGRAGDAPVDHTAAFRGAVERALLLQSGESLP</sequence>
<organism evidence="1 2">
    <name type="scientific">Micromonospora ureilytica</name>
    <dbReference type="NCBI Taxonomy" id="709868"/>
    <lineage>
        <taxon>Bacteria</taxon>
        <taxon>Bacillati</taxon>
        <taxon>Actinomycetota</taxon>
        <taxon>Actinomycetes</taxon>
        <taxon>Micromonosporales</taxon>
        <taxon>Micromonosporaceae</taxon>
        <taxon>Micromonospora</taxon>
    </lineage>
</organism>
<dbReference type="InterPro" id="IPR046066">
    <property type="entry name" value="DUF6024"/>
</dbReference>
<protein>
    <submittedName>
        <fullName evidence="1">Uncharacterized protein</fullName>
    </submittedName>
</protein>
<dbReference type="EMBL" id="JADOTX010000001">
    <property type="protein sequence ID" value="MBG6064447.1"/>
    <property type="molecule type" value="Genomic_DNA"/>
</dbReference>
<proteinExistence type="predicted"/>
<dbReference type="Pfam" id="PF19488">
    <property type="entry name" value="DUF6024"/>
    <property type="match status" value="1"/>
</dbReference>
<dbReference type="InterPro" id="IPR015421">
    <property type="entry name" value="PyrdxlP-dep_Trfase_major"/>
</dbReference>
<comment type="caution">
    <text evidence="1">The sequence shown here is derived from an EMBL/GenBank/DDBJ whole genome shotgun (WGS) entry which is preliminary data.</text>
</comment>